<dbReference type="eggNOG" id="COG2522">
    <property type="taxonomic scope" value="Bacteria"/>
</dbReference>
<dbReference type="HOGENOM" id="CLU_066192_4_5_9"/>
<dbReference type="SMART" id="SM00530">
    <property type="entry name" value="HTH_XRE"/>
    <property type="match status" value="1"/>
</dbReference>
<gene>
    <name evidence="2" type="ordered locus">MCCL_0906</name>
</gene>
<dbReference type="OrthoDB" id="194368at2"/>
<sequence length="111" mass="12714">MRSNDEIINIISTELSNKGMSAAELSRRVGIAKSALSRYLNKTREFPLNKAEDFANALDISTEYLLGFESNKSEFVETIAAHIDDDLTEEELEEILAYIEMKRSLRRNRNK</sequence>
<dbReference type="InterPro" id="IPR001387">
    <property type="entry name" value="Cro/C1-type_HTH"/>
</dbReference>
<reference evidence="2 3" key="1">
    <citation type="journal article" date="2009" name="J. Bacteriol.">
        <title>Complete genome sequence of Macrococcus caseolyticus strain JCSCS5402, reflecting the ancestral genome of the human-pathogenic staphylococci.</title>
        <authorList>
            <person name="Baba T."/>
            <person name="Kuwahara-Arai K."/>
            <person name="Uchiyama I."/>
            <person name="Takeuchi F."/>
            <person name="Ito T."/>
            <person name="Hiramatsu K."/>
        </authorList>
    </citation>
    <scope>NUCLEOTIDE SEQUENCE [LARGE SCALE GENOMIC DNA]</scope>
    <source>
        <strain evidence="2 3">JCSC5402</strain>
    </source>
</reference>
<proteinExistence type="predicted"/>
<dbReference type="SUPFAM" id="SSF47413">
    <property type="entry name" value="lambda repressor-like DNA-binding domains"/>
    <property type="match status" value="1"/>
</dbReference>
<dbReference type="Gene3D" id="1.10.260.40">
    <property type="entry name" value="lambda repressor-like DNA-binding domains"/>
    <property type="match status" value="1"/>
</dbReference>
<dbReference type="InterPro" id="IPR010982">
    <property type="entry name" value="Lambda_DNA-bd_dom_sf"/>
</dbReference>
<dbReference type="Pfam" id="PF01381">
    <property type="entry name" value="HTH_3"/>
    <property type="match status" value="1"/>
</dbReference>
<protein>
    <submittedName>
        <fullName evidence="2">Cro/CI family transcriptional regulator homolog</fullName>
    </submittedName>
</protein>
<dbReference type="GO" id="GO:0003677">
    <property type="term" value="F:DNA binding"/>
    <property type="evidence" value="ECO:0007669"/>
    <property type="project" value="InterPro"/>
</dbReference>
<evidence type="ECO:0000313" key="3">
    <source>
        <dbReference type="Proteomes" id="UP000001383"/>
    </source>
</evidence>
<feature type="domain" description="HTH cro/C1-type" evidence="1">
    <location>
        <begin position="18"/>
        <end position="65"/>
    </location>
</feature>
<dbReference type="Proteomes" id="UP000001383">
    <property type="component" value="Chromosome"/>
</dbReference>
<evidence type="ECO:0000313" key="2">
    <source>
        <dbReference type="EMBL" id="BAH17613.1"/>
    </source>
</evidence>
<dbReference type="KEGG" id="mcl:MCCL_0906"/>
<organism evidence="2 3">
    <name type="scientific">Macrococcus caseolyticus (strain JCSC5402)</name>
    <name type="common">Macrococcoides caseolyticum</name>
    <dbReference type="NCBI Taxonomy" id="458233"/>
    <lineage>
        <taxon>Bacteria</taxon>
        <taxon>Bacillati</taxon>
        <taxon>Bacillota</taxon>
        <taxon>Bacilli</taxon>
        <taxon>Bacillales</taxon>
        <taxon>Staphylococcaceae</taxon>
        <taxon>Macrococcoides</taxon>
    </lineage>
</organism>
<dbReference type="EMBL" id="AP009484">
    <property type="protein sequence ID" value="BAH17613.1"/>
    <property type="molecule type" value="Genomic_DNA"/>
</dbReference>
<dbReference type="STRING" id="458233.MCCL_0906"/>
<accession>B9EBK2</accession>
<dbReference type="RefSeq" id="WP_012656813.1">
    <property type="nucleotide sequence ID" value="NC_011999.1"/>
</dbReference>
<evidence type="ECO:0000259" key="1">
    <source>
        <dbReference type="PROSITE" id="PS50943"/>
    </source>
</evidence>
<name>B9EBK2_MACCJ</name>
<dbReference type="AlphaFoldDB" id="B9EBK2"/>
<dbReference type="CDD" id="cd00093">
    <property type="entry name" value="HTH_XRE"/>
    <property type="match status" value="1"/>
</dbReference>
<dbReference type="PROSITE" id="PS50943">
    <property type="entry name" value="HTH_CROC1"/>
    <property type="match status" value="1"/>
</dbReference>